<organism evidence="7 8">
    <name type="scientific">Bodo saltans</name>
    <name type="common">Flagellated protozoan</name>
    <dbReference type="NCBI Taxonomy" id="75058"/>
    <lineage>
        <taxon>Eukaryota</taxon>
        <taxon>Discoba</taxon>
        <taxon>Euglenozoa</taxon>
        <taxon>Kinetoplastea</taxon>
        <taxon>Metakinetoplastina</taxon>
        <taxon>Eubodonida</taxon>
        <taxon>Bodonidae</taxon>
        <taxon>Bodo</taxon>
    </lineage>
</organism>
<accession>A0A0S4JAW6</accession>
<reference evidence="8" key="1">
    <citation type="submission" date="2015-09" db="EMBL/GenBank/DDBJ databases">
        <authorList>
            <consortium name="Pathogen Informatics"/>
        </authorList>
    </citation>
    <scope>NUCLEOTIDE SEQUENCE [LARGE SCALE GENOMIC DNA]</scope>
    <source>
        <strain evidence="8">Lake Konstanz</strain>
    </source>
</reference>
<evidence type="ECO:0000313" key="8">
    <source>
        <dbReference type="Proteomes" id="UP000051952"/>
    </source>
</evidence>
<dbReference type="PROSITE" id="PS50089">
    <property type="entry name" value="ZF_RING_2"/>
    <property type="match status" value="1"/>
</dbReference>
<feature type="region of interest" description="Disordered" evidence="5">
    <location>
        <begin position="497"/>
        <end position="551"/>
    </location>
</feature>
<evidence type="ECO:0000256" key="4">
    <source>
        <dbReference type="PROSITE-ProRule" id="PRU00175"/>
    </source>
</evidence>
<dbReference type="InterPro" id="IPR017907">
    <property type="entry name" value="Znf_RING_CS"/>
</dbReference>
<dbReference type="InterPro" id="IPR001841">
    <property type="entry name" value="Znf_RING"/>
</dbReference>
<dbReference type="OrthoDB" id="10037309at2759"/>
<keyword evidence="3" id="KW-0862">Zinc</keyword>
<feature type="domain" description="RING-type" evidence="6">
    <location>
        <begin position="18"/>
        <end position="53"/>
    </location>
</feature>
<keyword evidence="2 4" id="KW-0863">Zinc-finger</keyword>
<dbReference type="EMBL" id="CYKH01001667">
    <property type="protein sequence ID" value="CUG88663.1"/>
    <property type="molecule type" value="Genomic_DNA"/>
</dbReference>
<proteinExistence type="predicted"/>
<name>A0A0S4JAW6_BODSA</name>
<evidence type="ECO:0000259" key="6">
    <source>
        <dbReference type="PROSITE" id="PS50089"/>
    </source>
</evidence>
<evidence type="ECO:0000256" key="5">
    <source>
        <dbReference type="SAM" id="MobiDB-lite"/>
    </source>
</evidence>
<dbReference type="AlphaFoldDB" id="A0A0S4JAW6"/>
<evidence type="ECO:0000256" key="2">
    <source>
        <dbReference type="ARBA" id="ARBA00022771"/>
    </source>
</evidence>
<evidence type="ECO:0000256" key="3">
    <source>
        <dbReference type="ARBA" id="ARBA00022833"/>
    </source>
</evidence>
<dbReference type="Proteomes" id="UP000051952">
    <property type="component" value="Unassembled WGS sequence"/>
</dbReference>
<dbReference type="VEuPathDB" id="TriTrypDB:BSAL_16665"/>
<evidence type="ECO:0000256" key="1">
    <source>
        <dbReference type="ARBA" id="ARBA00022723"/>
    </source>
</evidence>
<dbReference type="Gene3D" id="3.30.40.10">
    <property type="entry name" value="Zinc/RING finger domain, C3HC4 (zinc finger)"/>
    <property type="match status" value="1"/>
</dbReference>
<protein>
    <recommendedName>
        <fullName evidence="6">RING-type domain-containing protein</fullName>
    </recommendedName>
</protein>
<evidence type="ECO:0000313" key="7">
    <source>
        <dbReference type="EMBL" id="CUG88663.1"/>
    </source>
</evidence>
<keyword evidence="1" id="KW-0479">Metal-binding</keyword>
<dbReference type="SUPFAM" id="SSF57850">
    <property type="entry name" value="RING/U-box"/>
    <property type="match status" value="1"/>
</dbReference>
<feature type="region of interest" description="Disordered" evidence="5">
    <location>
        <begin position="299"/>
        <end position="322"/>
    </location>
</feature>
<feature type="compositionally biased region" description="Low complexity" evidence="5">
    <location>
        <begin position="535"/>
        <end position="547"/>
    </location>
</feature>
<dbReference type="GO" id="GO:0008270">
    <property type="term" value="F:zinc ion binding"/>
    <property type="evidence" value="ECO:0007669"/>
    <property type="project" value="UniProtKB-KW"/>
</dbReference>
<dbReference type="InterPro" id="IPR013083">
    <property type="entry name" value="Znf_RING/FYVE/PHD"/>
</dbReference>
<dbReference type="PROSITE" id="PS00518">
    <property type="entry name" value="ZF_RING_1"/>
    <property type="match status" value="1"/>
</dbReference>
<sequence>MSTSSKLKLDAISAFFLCIECKTPMRDAYTLIPCMHKLCRNCADKSTTCPSCRVQISSKGPDVVFSHMVEQSTKAAIEQLAGKAVQRYGPVFPSLKPEEMKALIAAHFDRGGENSDVEITQMLFLHIESRKALQVSIHQVNIFWDFDQYFGWTSKDVEQLYHALLDYLIANDAELCKSQIKCVAVGTNFTFQDPAVIQTLQDMDVRCQVVSSMKNEEADRYIERLMSAVVKKPGQTTTEVVLISSDKDFQSVVRTLENESDIRVMVLHNAERGSRHEQLLSLSPTTLLHLSELISVPLSKQPSTSSGADRASGFANSRSPALAPRPPRLIGTVVRWGRDTSGKHSGIINHNSHDVFLDSTVVVHGAPSVGCHISFRCEPSPDNSSHQLAYDAVVLEDGEEVGTVSKWGQSDKFGMAYGFVATADGASHYLATNDLAGSAPCVGDEMVYTVAASLAALCRDEMVYTVAASLARVGTTQAKHAVLLRLRSVVAQAALPSAVPDPPSAVAPTRTTSSWLERVGRPSAFPPLTPAQSKAPTTNAPTTNAPTMRSMPSQILPSQWRRPQRFVGRLTHWDLDKSGKYYGHVEHASGAVFLHATHVVRGAPSQGCRISFRSESNPKNPEQKQAYDAVVLDDCEEVGIVSKWVEGCGTVTTTEGDDHALDSTDLVSEAPSVEDEVVFRVVIFQGKRLAKNAAVLALRGSAKLQQQVPPPTALPSASSAQRPPRTVSFVRQWNVDSSGAHRGVTESGVSFSGTSVIHGTPTDGCRVSFRIDASRAATTAYDIVVLGEREMVGIVIRWDLKDKHGSVYGFITEGDSSDSSEGAYLSALDVIGASGVVVGSECVYTLHVSLIVANGTVAKNARLLPCK</sequence>
<gene>
    <name evidence="7" type="ORF">BSAL_16665</name>
</gene>
<keyword evidence="8" id="KW-1185">Reference proteome</keyword>